<feature type="transmembrane region" description="Helical" evidence="2">
    <location>
        <begin position="150"/>
        <end position="170"/>
    </location>
</feature>
<name>A0A1I7YMK8_9BILA</name>
<keyword evidence="2" id="KW-0472">Membrane</keyword>
<feature type="compositionally biased region" description="Basic and acidic residues" evidence="1">
    <location>
        <begin position="22"/>
        <end position="36"/>
    </location>
</feature>
<evidence type="ECO:0000313" key="3">
    <source>
        <dbReference type="Proteomes" id="UP000095287"/>
    </source>
</evidence>
<dbReference type="AlphaFoldDB" id="A0A1I7YMK8"/>
<feature type="compositionally biased region" description="Polar residues" evidence="1">
    <location>
        <begin position="1"/>
        <end position="21"/>
    </location>
</feature>
<evidence type="ECO:0000256" key="2">
    <source>
        <dbReference type="SAM" id="Phobius"/>
    </source>
</evidence>
<keyword evidence="2" id="KW-0812">Transmembrane</keyword>
<evidence type="ECO:0000313" key="4">
    <source>
        <dbReference type="WBParaSite" id="L893_g17629.t1"/>
    </source>
</evidence>
<reference evidence="4" key="1">
    <citation type="submission" date="2016-11" db="UniProtKB">
        <authorList>
            <consortium name="WormBaseParasite"/>
        </authorList>
    </citation>
    <scope>IDENTIFICATION</scope>
</reference>
<dbReference type="Proteomes" id="UP000095287">
    <property type="component" value="Unplaced"/>
</dbReference>
<organism evidence="3 4">
    <name type="scientific">Steinernema glaseri</name>
    <dbReference type="NCBI Taxonomy" id="37863"/>
    <lineage>
        <taxon>Eukaryota</taxon>
        <taxon>Metazoa</taxon>
        <taxon>Ecdysozoa</taxon>
        <taxon>Nematoda</taxon>
        <taxon>Chromadorea</taxon>
        <taxon>Rhabditida</taxon>
        <taxon>Tylenchina</taxon>
        <taxon>Panagrolaimomorpha</taxon>
        <taxon>Strongyloidoidea</taxon>
        <taxon>Steinernematidae</taxon>
        <taxon>Steinernema</taxon>
    </lineage>
</organism>
<evidence type="ECO:0000256" key="1">
    <source>
        <dbReference type="SAM" id="MobiDB-lite"/>
    </source>
</evidence>
<dbReference type="WBParaSite" id="L893_g17629.t1">
    <property type="protein sequence ID" value="L893_g17629.t1"/>
    <property type="gene ID" value="L893_g17629"/>
</dbReference>
<sequence length="184" mass="20960">MTSIGQRPLSKQSDQNRNAQRSMEKIHEEEEVEHRRTPIHTLRSQLSEPVGYHMDESRVVAPTMFTGKEHFTISYATCISREPLSPGGNLRSPFLFSPSAAGDKGASTFVYPPEMALTRKGLFAAAGHVYLVRFDTRVYPFFGLVEFKEFLLIWLYLSIFVFVCPMPNSFNVNVGFIRLSYTIK</sequence>
<accession>A0A1I7YMK8</accession>
<keyword evidence="3" id="KW-1185">Reference proteome</keyword>
<feature type="region of interest" description="Disordered" evidence="1">
    <location>
        <begin position="1"/>
        <end position="39"/>
    </location>
</feature>
<proteinExistence type="predicted"/>
<protein>
    <submittedName>
        <fullName evidence="4">GRAM domain-containing protein</fullName>
    </submittedName>
</protein>
<keyword evidence="2" id="KW-1133">Transmembrane helix</keyword>